<dbReference type="AlphaFoldDB" id="A0A9N8Q008"/>
<evidence type="ECO:0000313" key="3">
    <source>
        <dbReference type="Proteomes" id="UP001154114"/>
    </source>
</evidence>
<reference evidence="2" key="1">
    <citation type="submission" date="2021-12" db="EMBL/GenBank/DDBJ databases">
        <authorList>
            <person name="King R."/>
        </authorList>
    </citation>
    <scope>NUCLEOTIDE SEQUENCE</scope>
</reference>
<dbReference type="OrthoDB" id="7449809at2759"/>
<evidence type="ECO:0000256" key="1">
    <source>
        <dbReference type="SAM" id="MobiDB-lite"/>
    </source>
</evidence>
<proteinExistence type="predicted"/>
<name>A0A9N8Q008_CHRIL</name>
<evidence type="ECO:0000313" key="2">
    <source>
        <dbReference type="EMBL" id="CAD0196817.1"/>
    </source>
</evidence>
<dbReference type="EMBL" id="LR824008">
    <property type="protein sequence ID" value="CAD0196817.1"/>
    <property type="molecule type" value="Genomic_DNA"/>
</dbReference>
<accession>A0A9N8Q008</accession>
<protein>
    <submittedName>
        <fullName evidence="2">Uncharacterized protein</fullName>
    </submittedName>
</protein>
<gene>
    <name evidence="2" type="ORF">CINC_LOCUS11105</name>
</gene>
<feature type="region of interest" description="Disordered" evidence="1">
    <location>
        <begin position="100"/>
        <end position="129"/>
    </location>
</feature>
<organism evidence="2 3">
    <name type="scientific">Chrysodeixis includens</name>
    <name type="common">Soybean looper</name>
    <name type="synonym">Pseudoplusia includens</name>
    <dbReference type="NCBI Taxonomy" id="689277"/>
    <lineage>
        <taxon>Eukaryota</taxon>
        <taxon>Metazoa</taxon>
        <taxon>Ecdysozoa</taxon>
        <taxon>Arthropoda</taxon>
        <taxon>Hexapoda</taxon>
        <taxon>Insecta</taxon>
        <taxon>Pterygota</taxon>
        <taxon>Neoptera</taxon>
        <taxon>Endopterygota</taxon>
        <taxon>Lepidoptera</taxon>
        <taxon>Glossata</taxon>
        <taxon>Ditrysia</taxon>
        <taxon>Noctuoidea</taxon>
        <taxon>Noctuidae</taxon>
        <taxon>Plusiinae</taxon>
        <taxon>Chrysodeixis</taxon>
    </lineage>
</organism>
<sequence>MEPAALRHETSCRCNTEYRTEVHGPSRAAGTSRDEGRSFRAIAAARAAARIGALRTPVSEVIAAPTSDQSQARADVRGERLEGWRLRAPRPRCRALQREFEDPNLAAHGGQGRARAAPTERLAERSSGT</sequence>
<keyword evidence="3" id="KW-1185">Reference proteome</keyword>
<dbReference type="Proteomes" id="UP001154114">
    <property type="component" value="Chromosome 5"/>
</dbReference>